<dbReference type="SUPFAM" id="SSF53474">
    <property type="entry name" value="alpha/beta-Hydrolases"/>
    <property type="match status" value="1"/>
</dbReference>
<evidence type="ECO:0000313" key="4">
    <source>
        <dbReference type="EMBL" id="MBR0560018.1"/>
    </source>
</evidence>
<dbReference type="InterPro" id="IPR002168">
    <property type="entry name" value="Lipase_GDXG_HIS_AS"/>
</dbReference>
<dbReference type="Gene3D" id="3.40.50.1820">
    <property type="entry name" value="alpha/beta hydrolase"/>
    <property type="match status" value="1"/>
</dbReference>
<dbReference type="Pfam" id="PF07859">
    <property type="entry name" value="Abhydrolase_3"/>
    <property type="match status" value="1"/>
</dbReference>
<dbReference type="InterPro" id="IPR029058">
    <property type="entry name" value="AB_hydrolase_fold"/>
</dbReference>
<comment type="caution">
    <text evidence="4">The sequence shown here is derived from an EMBL/GenBank/DDBJ whole genome shotgun (WGS) entry which is preliminary data.</text>
</comment>
<proteinExistence type="inferred from homology"/>
<dbReference type="PROSITE" id="PS01173">
    <property type="entry name" value="LIPASE_GDXG_HIS"/>
    <property type="match status" value="1"/>
</dbReference>
<dbReference type="InterPro" id="IPR013094">
    <property type="entry name" value="AB_hydrolase_3"/>
</dbReference>
<evidence type="ECO:0000259" key="3">
    <source>
        <dbReference type="Pfam" id="PF07859"/>
    </source>
</evidence>
<dbReference type="PANTHER" id="PTHR23025:SF4">
    <property type="entry name" value="ALPHA_BETA HYDROLASE FOLD-3 DOMAIN-CONTAINING PROTEIN"/>
    <property type="match status" value="1"/>
</dbReference>
<organism evidence="4 5">
    <name type="scientific">Neokomagataea anthophila</name>
    <dbReference type="NCBI Taxonomy" id="2826925"/>
    <lineage>
        <taxon>Bacteria</taxon>
        <taxon>Pseudomonadati</taxon>
        <taxon>Pseudomonadota</taxon>
        <taxon>Alphaproteobacteria</taxon>
        <taxon>Acetobacterales</taxon>
        <taxon>Acetobacteraceae</taxon>
        <taxon>Neokomagataea</taxon>
    </lineage>
</organism>
<accession>A0ABS5E936</accession>
<reference evidence="4 5" key="1">
    <citation type="submission" date="2021-04" db="EMBL/GenBank/DDBJ databases">
        <title>The complete genome sequence of Neokomagataea sp. TBRC 2177.</title>
        <authorList>
            <person name="Charoenyingcharoen P."/>
            <person name="Yukphan P."/>
        </authorList>
    </citation>
    <scope>NUCLEOTIDE SEQUENCE [LARGE SCALE GENOMIC DNA]</scope>
    <source>
        <strain evidence="4 5">TBRC 2177</strain>
    </source>
</reference>
<protein>
    <submittedName>
        <fullName evidence="4">Alpha/beta hydrolase</fullName>
    </submittedName>
</protein>
<sequence length="322" mass="34952">MFIQPEVQKLLALFQKKNLPAIDTQSVEELRRASLNTGPTFGGPTLPMATVEDLAAVGPAGSIPLRLYRPEGVCKTNAPALIYIHGGGWVIGNIETHDRVCRQIATRAECTVISVEYRLAPEHKAPAAAEDCCAALHWIYQHAATLGINPQRLAVGGDSAGGNLSAVVALEARNTNIPLRAQVLIYPCTDARIPLHQYPSRLQNAEIPPLTMGALKYFSNHYVGDNEPMSHDWHISPIMADTLEGVAPALLLTGSIDTLHDEGIAYSNRLEAAQVPVMRQTFPGMIHGFIELSGALNTANEAFNIIGFFLRERLHVTSDQTP</sequence>
<gene>
    <name evidence="4" type="ORF">KB213_08130</name>
</gene>
<name>A0ABS5E936_9PROT</name>
<dbReference type="Proteomes" id="UP000677812">
    <property type="component" value="Unassembled WGS sequence"/>
</dbReference>
<dbReference type="RefSeq" id="WP_211682049.1">
    <property type="nucleotide sequence ID" value="NZ_JAGRQH010000005.1"/>
</dbReference>
<keyword evidence="5" id="KW-1185">Reference proteome</keyword>
<evidence type="ECO:0000256" key="2">
    <source>
        <dbReference type="ARBA" id="ARBA00022801"/>
    </source>
</evidence>
<keyword evidence="2 4" id="KW-0378">Hydrolase</keyword>
<feature type="domain" description="Alpha/beta hydrolase fold-3" evidence="3">
    <location>
        <begin position="81"/>
        <end position="290"/>
    </location>
</feature>
<dbReference type="EMBL" id="JAGRQH010000005">
    <property type="protein sequence ID" value="MBR0560018.1"/>
    <property type="molecule type" value="Genomic_DNA"/>
</dbReference>
<dbReference type="GO" id="GO:0016787">
    <property type="term" value="F:hydrolase activity"/>
    <property type="evidence" value="ECO:0007669"/>
    <property type="project" value="UniProtKB-KW"/>
</dbReference>
<dbReference type="PANTHER" id="PTHR23025">
    <property type="entry name" value="TRIACYLGLYCEROL LIPASE"/>
    <property type="match status" value="1"/>
</dbReference>
<comment type="similarity">
    <text evidence="1">Belongs to the 'GDXG' lipolytic enzyme family.</text>
</comment>
<evidence type="ECO:0000313" key="5">
    <source>
        <dbReference type="Proteomes" id="UP000677812"/>
    </source>
</evidence>
<evidence type="ECO:0000256" key="1">
    <source>
        <dbReference type="ARBA" id="ARBA00010515"/>
    </source>
</evidence>